<dbReference type="EMBL" id="LMXB01000084">
    <property type="protein sequence ID" value="KUO16634.1"/>
    <property type="molecule type" value="Genomic_DNA"/>
</dbReference>
<comment type="caution">
    <text evidence="1">The sequence shown here is derived from an EMBL/GenBank/DDBJ whole genome shotgun (WGS) entry which is preliminary data.</text>
</comment>
<dbReference type="RefSeq" id="WP_067029478.1">
    <property type="nucleotide sequence ID" value="NZ_KQ949103.1"/>
</dbReference>
<evidence type="ECO:0000313" key="1">
    <source>
        <dbReference type="EMBL" id="KUO16634.1"/>
    </source>
</evidence>
<reference evidence="1 2" key="1">
    <citation type="submission" date="2015-10" db="EMBL/GenBank/DDBJ databases">
        <title>Draft genome sequence of Streptomyces sp. RV15, isolated from a marine sponge.</title>
        <authorList>
            <person name="Ruckert C."/>
            <person name="Abdelmohsen U.R."/>
            <person name="Winkler A."/>
            <person name="Hentschel U."/>
            <person name="Kalinowski J."/>
            <person name="Kampfer P."/>
            <person name="Glaeser S."/>
        </authorList>
    </citation>
    <scope>NUCLEOTIDE SEQUENCE [LARGE SCALE GENOMIC DNA]</scope>
    <source>
        <strain evidence="1 2">RV15</strain>
    </source>
</reference>
<name>A0A101UTK9_9ACTN</name>
<evidence type="ECO:0000313" key="2">
    <source>
        <dbReference type="Proteomes" id="UP000053260"/>
    </source>
</evidence>
<sequence>MADFIREGRLFRVVGFNPSHRQLYLASDALPEQRTTTRIEIYIGHVELMLLKPYYREGVHIRRASPEEFAILQERHKLDPSDAEYTWMLEPDGDSFVIGGRPSWREAEYELMGDREALYDASKPWPPDFPVVSGSVG</sequence>
<accession>A0A101UTK9</accession>
<dbReference type="OrthoDB" id="5148951at2"/>
<gene>
    <name evidence="1" type="ORF">AQJ91_34430</name>
</gene>
<dbReference type="STRING" id="909626.AQJ91_34430"/>
<dbReference type="Proteomes" id="UP000053260">
    <property type="component" value="Unassembled WGS sequence"/>
</dbReference>
<organism evidence="1 2">
    <name type="scientific">Streptomyces dysideae</name>
    <dbReference type="NCBI Taxonomy" id="909626"/>
    <lineage>
        <taxon>Bacteria</taxon>
        <taxon>Bacillati</taxon>
        <taxon>Actinomycetota</taxon>
        <taxon>Actinomycetes</taxon>
        <taxon>Kitasatosporales</taxon>
        <taxon>Streptomycetaceae</taxon>
        <taxon>Streptomyces</taxon>
    </lineage>
</organism>
<protein>
    <submittedName>
        <fullName evidence="1">Uncharacterized protein</fullName>
    </submittedName>
</protein>
<proteinExistence type="predicted"/>
<dbReference type="AlphaFoldDB" id="A0A101UTK9"/>
<keyword evidence="2" id="KW-1185">Reference proteome</keyword>